<comment type="similarity">
    <text evidence="2 7 8">Belongs to the complex I subunit 3 family.</text>
</comment>
<evidence type="ECO:0000256" key="6">
    <source>
        <dbReference type="ARBA" id="ARBA00023136"/>
    </source>
</evidence>
<evidence type="ECO:0000313" key="10">
    <source>
        <dbReference type="Proteomes" id="UP000295781"/>
    </source>
</evidence>
<keyword evidence="7 8" id="KW-0874">Quinone</keyword>
<comment type="function">
    <text evidence="7">NDH-1 shuttles electrons from NADH, via FMN and iron-sulfur (Fe-S) centers, to quinones in the respiratory chain. The immediate electron acceptor for the enzyme in this species is believed to be ubiquinone. Couples the redox reaction to proton translocation (for every two electrons transferred, four hydrogen ions are translocated across the cytoplasmic membrane), and thus conserves the redox energy in a proton gradient.</text>
</comment>
<feature type="transmembrane region" description="Helical" evidence="7">
    <location>
        <begin position="6"/>
        <end position="25"/>
    </location>
</feature>
<gene>
    <name evidence="7" type="primary">nuoA</name>
    <name evidence="9" type="ORF">SOCEGT47_082160</name>
</gene>
<accession>A0A4P2QCZ0</accession>
<dbReference type="PANTHER" id="PTHR11058">
    <property type="entry name" value="NADH-UBIQUINONE OXIDOREDUCTASE CHAIN 3"/>
    <property type="match status" value="1"/>
</dbReference>
<dbReference type="InterPro" id="IPR000440">
    <property type="entry name" value="NADH_UbQ/plastoQ_OxRdtase_su3"/>
</dbReference>
<evidence type="ECO:0000256" key="7">
    <source>
        <dbReference type="HAMAP-Rule" id="MF_01394"/>
    </source>
</evidence>
<dbReference type="GO" id="GO:0005886">
    <property type="term" value="C:plasma membrane"/>
    <property type="evidence" value="ECO:0007669"/>
    <property type="project" value="UniProtKB-SubCell"/>
</dbReference>
<keyword evidence="7" id="KW-1003">Cell membrane</keyword>
<dbReference type="AlphaFoldDB" id="A0A4P2QCZ0"/>
<dbReference type="GO" id="GO:0048038">
    <property type="term" value="F:quinone binding"/>
    <property type="evidence" value="ECO:0007669"/>
    <property type="project" value="UniProtKB-KW"/>
</dbReference>
<protein>
    <recommendedName>
        <fullName evidence="7">NADH-quinone oxidoreductase subunit A</fullName>
        <ecNumber evidence="7">7.1.1.-</ecNumber>
    </recommendedName>
    <alternativeName>
        <fullName evidence="7">NADH dehydrogenase I subunit A</fullName>
    </alternativeName>
    <alternativeName>
        <fullName evidence="7">NDH-1 subunit A</fullName>
    </alternativeName>
    <alternativeName>
        <fullName evidence="7">NUO1</fullName>
    </alternativeName>
</protein>
<dbReference type="GO" id="GO:0008137">
    <property type="term" value="F:NADH dehydrogenase (ubiquinone) activity"/>
    <property type="evidence" value="ECO:0007669"/>
    <property type="project" value="InterPro"/>
</dbReference>
<evidence type="ECO:0000256" key="1">
    <source>
        <dbReference type="ARBA" id="ARBA00004141"/>
    </source>
</evidence>
<dbReference type="EC" id="7.1.1.-" evidence="7"/>
<feature type="transmembrane region" description="Helical" evidence="7">
    <location>
        <begin position="93"/>
        <end position="116"/>
    </location>
</feature>
<feature type="transmembrane region" description="Helical" evidence="7">
    <location>
        <begin position="60"/>
        <end position="81"/>
    </location>
</feature>
<evidence type="ECO:0000256" key="4">
    <source>
        <dbReference type="ARBA" id="ARBA00022692"/>
    </source>
</evidence>
<evidence type="ECO:0000256" key="2">
    <source>
        <dbReference type="ARBA" id="ARBA00008472"/>
    </source>
</evidence>
<dbReference type="HAMAP" id="MF_01394">
    <property type="entry name" value="NDH1_NuoA"/>
    <property type="match status" value="1"/>
</dbReference>
<evidence type="ECO:0000313" key="9">
    <source>
        <dbReference type="EMBL" id="AUX27620.1"/>
    </source>
</evidence>
<dbReference type="Pfam" id="PF00507">
    <property type="entry name" value="Oxidored_q4"/>
    <property type="match status" value="1"/>
</dbReference>
<keyword evidence="7 8" id="KW-0520">NAD</keyword>
<keyword evidence="7 9" id="KW-0830">Ubiquinone</keyword>
<evidence type="ECO:0000256" key="8">
    <source>
        <dbReference type="RuleBase" id="RU003639"/>
    </source>
</evidence>
<keyword evidence="4 7" id="KW-0812">Transmembrane</keyword>
<name>A0A4P2QCZ0_SORCE</name>
<dbReference type="PANTHER" id="PTHR11058:SF9">
    <property type="entry name" value="NADH-UBIQUINONE OXIDOREDUCTASE CHAIN 3"/>
    <property type="match status" value="1"/>
</dbReference>
<dbReference type="Proteomes" id="UP000295781">
    <property type="component" value="Chromosome"/>
</dbReference>
<keyword evidence="6 7" id="KW-0472">Membrane</keyword>
<evidence type="ECO:0000256" key="5">
    <source>
        <dbReference type="ARBA" id="ARBA00022989"/>
    </source>
</evidence>
<dbReference type="Gene3D" id="1.20.58.1610">
    <property type="entry name" value="NADH:ubiquinone/plastoquinone oxidoreductase, chain 3"/>
    <property type="match status" value="1"/>
</dbReference>
<reference evidence="9 10" key="1">
    <citation type="submission" date="2015-09" db="EMBL/GenBank/DDBJ databases">
        <title>Sorangium comparison.</title>
        <authorList>
            <person name="Zaburannyi N."/>
            <person name="Bunk B."/>
            <person name="Overmann J."/>
            <person name="Mueller R."/>
        </authorList>
    </citation>
    <scope>NUCLEOTIDE SEQUENCE [LARGE SCALE GENOMIC DNA]</scope>
    <source>
        <strain evidence="9 10">So ceGT47</strain>
    </source>
</reference>
<dbReference type="EMBL" id="CP012670">
    <property type="protein sequence ID" value="AUX27620.1"/>
    <property type="molecule type" value="Genomic_DNA"/>
</dbReference>
<proteinExistence type="inferred from homology"/>
<keyword evidence="5 7" id="KW-1133">Transmembrane helix</keyword>
<dbReference type="GO" id="GO:0030964">
    <property type="term" value="C:NADH dehydrogenase complex"/>
    <property type="evidence" value="ECO:0007669"/>
    <property type="project" value="TreeGrafter"/>
</dbReference>
<dbReference type="InterPro" id="IPR023043">
    <property type="entry name" value="NAD(P)H_OxRDtase_bac/plastid"/>
</dbReference>
<comment type="subunit">
    <text evidence="7">NDH-1 is composed of 14 different subunits. Subunits NuoA, H, J, K, L, M, N constitute the membrane sector of the complex.</text>
</comment>
<sequence>MLMAYASVAAFFLVAIGFVLGSMLFGKLVRPSNPYAEKVETYECGEAPVGPAWFNFNPRFYIIALIYIIFDVEIAFIYPVATVFKRWVDQGSGLYALVEILLFVAILMLGFAYVWAKGDLNWIRAIKGDPRGAQGVSSRARPAARAAAEGAPAALGERVAVAEGGAES</sequence>
<keyword evidence="7" id="KW-1278">Translocase</keyword>
<dbReference type="InterPro" id="IPR038430">
    <property type="entry name" value="NDAH_ubi_oxred_su3_sf"/>
</dbReference>
<organism evidence="9 10">
    <name type="scientific">Sorangium cellulosum</name>
    <name type="common">Polyangium cellulosum</name>
    <dbReference type="NCBI Taxonomy" id="56"/>
    <lineage>
        <taxon>Bacteria</taxon>
        <taxon>Pseudomonadati</taxon>
        <taxon>Myxococcota</taxon>
        <taxon>Polyangia</taxon>
        <taxon>Polyangiales</taxon>
        <taxon>Polyangiaceae</taxon>
        <taxon>Sorangium</taxon>
    </lineage>
</organism>
<evidence type="ECO:0000256" key="3">
    <source>
        <dbReference type="ARBA" id="ARBA00022448"/>
    </source>
</evidence>
<keyword evidence="3 7" id="KW-0813">Transport</keyword>
<comment type="catalytic activity">
    <reaction evidence="7 8">
        <text>a quinone + NADH + 5 H(+)(in) = a quinol + NAD(+) + 4 H(+)(out)</text>
        <dbReference type="Rhea" id="RHEA:57888"/>
        <dbReference type="ChEBI" id="CHEBI:15378"/>
        <dbReference type="ChEBI" id="CHEBI:24646"/>
        <dbReference type="ChEBI" id="CHEBI:57540"/>
        <dbReference type="ChEBI" id="CHEBI:57945"/>
        <dbReference type="ChEBI" id="CHEBI:132124"/>
    </reaction>
</comment>
<dbReference type="OrthoDB" id="9791970at2"/>
<dbReference type="GO" id="GO:0050136">
    <property type="term" value="F:NADH dehydrogenase (quinone) (non-electrogenic) activity"/>
    <property type="evidence" value="ECO:0007669"/>
    <property type="project" value="UniProtKB-UniRule"/>
</dbReference>
<comment type="subcellular location">
    <subcellularLocation>
        <location evidence="7 8">Cell membrane</location>
        <topology evidence="7 8">Multi-pass membrane protein</topology>
    </subcellularLocation>
    <subcellularLocation>
        <location evidence="1">Membrane</location>
        <topology evidence="1">Multi-pass membrane protein</topology>
    </subcellularLocation>
</comment>